<dbReference type="RefSeq" id="XP_010934625.1">
    <property type="nucleotide sequence ID" value="XM_010936323.3"/>
</dbReference>
<evidence type="ECO:0000313" key="4">
    <source>
        <dbReference type="Proteomes" id="UP000504607"/>
    </source>
</evidence>
<evidence type="ECO:0000256" key="1">
    <source>
        <dbReference type="PROSITE-ProRule" id="PRU00175"/>
    </source>
</evidence>
<dbReference type="InterPro" id="IPR001841">
    <property type="entry name" value="Znf_RING"/>
</dbReference>
<dbReference type="KEGG" id="egu:105054740"/>
<keyword evidence="4" id="KW-1185">Reference proteome</keyword>
<dbReference type="PANTHER" id="PTHR47344">
    <property type="entry name" value="RING ZINC FINGER PROTEIN-RELATED"/>
    <property type="match status" value="1"/>
</dbReference>
<feature type="coiled-coil region" evidence="2">
    <location>
        <begin position="242"/>
        <end position="283"/>
    </location>
</feature>
<dbReference type="OrthoDB" id="8062037at2759"/>
<accession>A0A6I9RZC0</accession>
<evidence type="ECO:0000256" key="2">
    <source>
        <dbReference type="SAM" id="Coils"/>
    </source>
</evidence>
<dbReference type="CDD" id="cd16448">
    <property type="entry name" value="RING-H2"/>
    <property type="match status" value="1"/>
</dbReference>
<dbReference type="Proteomes" id="UP000504607">
    <property type="component" value="Chromosome 12"/>
</dbReference>
<sequence>MNAASKPICTICYEDLNLIVEEVQAIPICGHVFHELCIQQWLEYCPEGKKPTCPVCKQFCAHHSPIRLYFQSTGDPTQIALSQKLSSEADAEPLAEEVRRLELKVSALTSNFENQQKHLSKLNDEVTAWKELAQREEARREEIMKEKECTEQFLHMKMEELSRKSLECTKLHERSLGLAQELAALKLATDMNLEEEEMVKLASLGHGRNHENAVQVLKRSLALRNKSYKELLAQCNLLGRAETRSQMKLDKAKEKIKKLQARLQEVEKVVEEKENEILRNLKASKRTKTEGISFSCVNENLNYACTDNHLLEHQTEKSAEAPDGSNKISFSKNNLHHFKGSAKGLELQNNLISSSFEDNDNIIDLDADTSFFMEEVAPEPSKNLFNHLTPISNGKNQAESNKNEDFRKSFMSAQEAAYPNNEVSSTYKHSRYESWISGININNDEKGSLERVVDRSVTQIPNTEASSTYKHIRHESWNSGINMKNDEKSSLEKVVDGSGTQIASSSQTKEILVIDDITRQSPSMAIKRETQAHDSVASSGDAWFPGGIFGHEGGNRGVGKWCKQVPNVSLYLRTQTSKRNGDLIAVGADGRGGRVKVLRTHDQVNKSQTSWSKSYQHGAKQSGQSQIDHFFVKSEG</sequence>
<dbReference type="SMART" id="SM00184">
    <property type="entry name" value="RING"/>
    <property type="match status" value="1"/>
</dbReference>
<name>A0A6I9RZC0_ELAGV</name>
<keyword evidence="1" id="KW-0863">Zinc-finger</keyword>
<feature type="domain" description="RING-type" evidence="3">
    <location>
        <begin position="9"/>
        <end position="57"/>
    </location>
</feature>
<dbReference type="SUPFAM" id="SSF57850">
    <property type="entry name" value="RING/U-box"/>
    <property type="match status" value="1"/>
</dbReference>
<evidence type="ECO:0000259" key="3">
    <source>
        <dbReference type="PROSITE" id="PS50089"/>
    </source>
</evidence>
<proteinExistence type="predicted"/>
<dbReference type="PANTHER" id="PTHR47344:SF1">
    <property type="entry name" value="RING ZINC FINGER PROTEIN-RELATED"/>
    <property type="match status" value="1"/>
</dbReference>
<organism evidence="4 5">
    <name type="scientific">Elaeis guineensis var. tenera</name>
    <name type="common">Oil palm</name>
    <dbReference type="NCBI Taxonomy" id="51953"/>
    <lineage>
        <taxon>Eukaryota</taxon>
        <taxon>Viridiplantae</taxon>
        <taxon>Streptophyta</taxon>
        <taxon>Embryophyta</taxon>
        <taxon>Tracheophyta</taxon>
        <taxon>Spermatophyta</taxon>
        <taxon>Magnoliopsida</taxon>
        <taxon>Liliopsida</taxon>
        <taxon>Arecaceae</taxon>
        <taxon>Arecoideae</taxon>
        <taxon>Cocoseae</taxon>
        <taxon>Elaeidinae</taxon>
        <taxon>Elaeis</taxon>
    </lineage>
</organism>
<keyword evidence="1" id="KW-0479">Metal-binding</keyword>
<feature type="coiled-coil region" evidence="2">
    <location>
        <begin position="98"/>
        <end position="146"/>
    </location>
</feature>
<reference evidence="5" key="1">
    <citation type="submission" date="2025-08" db="UniProtKB">
        <authorList>
            <consortium name="RefSeq"/>
        </authorList>
    </citation>
    <scope>IDENTIFICATION</scope>
</reference>
<dbReference type="GeneID" id="105054740"/>
<dbReference type="PROSITE" id="PS50089">
    <property type="entry name" value="ZF_RING_2"/>
    <property type="match status" value="1"/>
</dbReference>
<dbReference type="GO" id="GO:0008270">
    <property type="term" value="F:zinc ion binding"/>
    <property type="evidence" value="ECO:0007669"/>
    <property type="project" value="UniProtKB-KW"/>
</dbReference>
<keyword evidence="2" id="KW-0175">Coiled coil</keyword>
<dbReference type="Pfam" id="PF13639">
    <property type="entry name" value="zf-RING_2"/>
    <property type="match status" value="1"/>
</dbReference>
<keyword evidence="1" id="KW-0862">Zinc</keyword>
<gene>
    <name evidence="5" type="primary">LOC105054740</name>
</gene>
<evidence type="ECO:0000313" key="5">
    <source>
        <dbReference type="RefSeq" id="XP_010934625.1"/>
    </source>
</evidence>
<dbReference type="Gene3D" id="3.30.40.10">
    <property type="entry name" value="Zinc/RING finger domain, C3HC4 (zinc finger)"/>
    <property type="match status" value="1"/>
</dbReference>
<dbReference type="AlphaFoldDB" id="A0A6I9RZC0"/>
<dbReference type="FunCoup" id="A0A6I9RZC0">
    <property type="interactions" value="168"/>
</dbReference>
<dbReference type="InterPro" id="IPR013083">
    <property type="entry name" value="Znf_RING/FYVE/PHD"/>
</dbReference>
<dbReference type="InParanoid" id="A0A6I9RZC0"/>
<protein>
    <submittedName>
        <fullName evidence="5">Uncharacterized protein LOC105054740</fullName>
    </submittedName>
</protein>